<name>A0A2U1JAD7_SMIAN</name>
<proteinExistence type="predicted"/>
<dbReference type="EMBL" id="MBFU01000111">
    <property type="protein sequence ID" value="PWA02036.1"/>
    <property type="molecule type" value="Genomic_DNA"/>
</dbReference>
<evidence type="ECO:0000313" key="1">
    <source>
        <dbReference type="EMBL" id="PWA02036.1"/>
    </source>
</evidence>
<evidence type="ECO:0000313" key="2">
    <source>
        <dbReference type="Proteomes" id="UP000245591"/>
    </source>
</evidence>
<dbReference type="Proteomes" id="UP000245591">
    <property type="component" value="Unassembled WGS sequence"/>
</dbReference>
<accession>A0A2U1JAD7</accession>
<reference evidence="1 2" key="1">
    <citation type="journal article" date="2018" name="MBio">
        <title>Comparative Genomics Reveals the Core Gene Toolbox for the Fungus-Insect Symbiosis.</title>
        <authorList>
            <person name="Wang Y."/>
            <person name="Stata M."/>
            <person name="Wang W."/>
            <person name="Stajich J.E."/>
            <person name="White M.M."/>
            <person name="Moncalvo J.M."/>
        </authorList>
    </citation>
    <scope>NUCLEOTIDE SEQUENCE [LARGE SCALE GENOMIC DNA]</scope>
    <source>
        <strain evidence="1 2">AUS-126-30</strain>
    </source>
</reference>
<dbReference type="AlphaFoldDB" id="A0A2U1JAD7"/>
<comment type="caution">
    <text evidence="1">The sequence shown here is derived from an EMBL/GenBank/DDBJ whole genome shotgun (WGS) entry which is preliminary data.</text>
</comment>
<protein>
    <submittedName>
        <fullName evidence="1">Uncharacterized protein</fullName>
    </submittedName>
</protein>
<sequence>MDKRKDEIDFKNKINFLMNIENDDLNHNEKHFYVNNNTKTPSISNLVSNPSDHNRTRDTPKKQDIALPSILHSGISPSHIKNHQRLHIRPNSFIYNDMPPKQNPPTLKRPIAIRENIQYGYINPVSNNKFEKNPKSAPASYNSFPSSVRSTYFKKTPSLPVYLAHRNVPIEDRRNYVVQGKHPPNLYQISNRNQMDLIRDEHNRYNQPGMRNDGNVNRNKNYGGYGMRNTSGRNVINHDHRIIKTLQQGLPPRNEYSEYVTLMEIVENKHWASDCYKKDCDSIACINTMKNIIQETSRIALNINNTSMFLSVANRTRVKKLPKNDLLSTESIRLDYDNNAQVYQKVTEWVPLFSRGPPEYFNDLRIMLDDFEMLKKDDTVCTWSMKKVMSAYVDYLVSWLGSGNSIQEVLHIVEKFIKKIPKNIPLKYYKQYDTIPQELEDITKPEFIAWAYEKTKVRLLDIEYTNEFTNHPFDPVKSAAIDNSERNQQDFIDFSNHIEKEYFNITKVPFGNIEGILISTYYYSMAVRYNVNYQYQT</sequence>
<keyword evidence="2" id="KW-1185">Reference proteome</keyword>
<gene>
    <name evidence="1" type="ORF">BB558_001838</name>
</gene>
<organism evidence="1 2">
    <name type="scientific">Smittium angustum</name>
    <dbReference type="NCBI Taxonomy" id="133377"/>
    <lineage>
        <taxon>Eukaryota</taxon>
        <taxon>Fungi</taxon>
        <taxon>Fungi incertae sedis</taxon>
        <taxon>Zoopagomycota</taxon>
        <taxon>Kickxellomycotina</taxon>
        <taxon>Harpellomycetes</taxon>
        <taxon>Harpellales</taxon>
        <taxon>Legeriomycetaceae</taxon>
        <taxon>Smittium</taxon>
    </lineage>
</organism>